<feature type="domain" description="MobA-like NTP transferase" evidence="1">
    <location>
        <begin position="16"/>
        <end position="177"/>
    </location>
</feature>
<dbReference type="Gene3D" id="3.90.550.10">
    <property type="entry name" value="Spore Coat Polysaccharide Biosynthesis Protein SpsA, Chain A"/>
    <property type="match status" value="1"/>
</dbReference>
<dbReference type="RefSeq" id="WP_073071144.1">
    <property type="nucleotide sequence ID" value="NZ_FQXN01000001.1"/>
</dbReference>
<evidence type="ECO:0000313" key="2">
    <source>
        <dbReference type="EMBL" id="SHH18530.1"/>
    </source>
</evidence>
<organism evidence="2 3">
    <name type="scientific">Thermosipho atlanticus DSM 15807</name>
    <dbReference type="NCBI Taxonomy" id="1123380"/>
    <lineage>
        <taxon>Bacteria</taxon>
        <taxon>Thermotogati</taxon>
        <taxon>Thermotogota</taxon>
        <taxon>Thermotogae</taxon>
        <taxon>Thermotogales</taxon>
        <taxon>Fervidobacteriaceae</taxon>
        <taxon>Thermosipho</taxon>
    </lineage>
</organism>
<dbReference type="GO" id="GO:0016779">
    <property type="term" value="F:nucleotidyltransferase activity"/>
    <property type="evidence" value="ECO:0007669"/>
    <property type="project" value="UniProtKB-KW"/>
</dbReference>
<protein>
    <submittedName>
        <fullName evidence="2">Molybdenum cofactor cytidylyltransferase</fullName>
    </submittedName>
</protein>
<dbReference type="Proteomes" id="UP000242592">
    <property type="component" value="Unassembled WGS sequence"/>
</dbReference>
<gene>
    <name evidence="2" type="ORF">SAMN02745199_0193</name>
</gene>
<dbReference type="InterPro" id="IPR029044">
    <property type="entry name" value="Nucleotide-diphossugar_trans"/>
</dbReference>
<proteinExistence type="predicted"/>
<keyword evidence="2" id="KW-0548">Nucleotidyltransferase</keyword>
<dbReference type="Pfam" id="PF12804">
    <property type="entry name" value="NTP_transf_3"/>
    <property type="match status" value="1"/>
</dbReference>
<dbReference type="CDD" id="cd04182">
    <property type="entry name" value="GT_2_like_f"/>
    <property type="match status" value="1"/>
</dbReference>
<dbReference type="AlphaFoldDB" id="A0A1M5QXP7"/>
<name>A0A1M5QXP7_9BACT</name>
<dbReference type="STRING" id="1123380.SAMN02745199_0193"/>
<dbReference type="PANTHER" id="PTHR43777:SF1">
    <property type="entry name" value="MOLYBDENUM COFACTOR CYTIDYLYLTRANSFERASE"/>
    <property type="match status" value="1"/>
</dbReference>
<dbReference type="PANTHER" id="PTHR43777">
    <property type="entry name" value="MOLYBDENUM COFACTOR CYTIDYLYLTRANSFERASE"/>
    <property type="match status" value="1"/>
</dbReference>
<dbReference type="SUPFAM" id="SSF53448">
    <property type="entry name" value="Nucleotide-diphospho-sugar transferases"/>
    <property type="match status" value="1"/>
</dbReference>
<reference evidence="3" key="1">
    <citation type="submission" date="2016-11" db="EMBL/GenBank/DDBJ databases">
        <authorList>
            <person name="Varghese N."/>
            <person name="Submissions S."/>
        </authorList>
    </citation>
    <scope>NUCLEOTIDE SEQUENCE [LARGE SCALE GENOMIC DNA]</scope>
    <source>
        <strain evidence="3">DSM 15807</strain>
    </source>
</reference>
<dbReference type="InterPro" id="IPR025877">
    <property type="entry name" value="MobA-like_NTP_Trfase"/>
</dbReference>
<accession>A0A1M5QXP7</accession>
<evidence type="ECO:0000259" key="1">
    <source>
        <dbReference type="Pfam" id="PF12804"/>
    </source>
</evidence>
<dbReference type="EMBL" id="FQXN01000001">
    <property type="protein sequence ID" value="SHH18530.1"/>
    <property type="molecule type" value="Genomic_DNA"/>
</dbReference>
<sequence>MEKIFNKSRKKSIDSIILAAGEGKRYSKGNKLLHLVSEKPMLQVVINLVKSCNFRRNYLVVNPNWQNLKNKFKVPNDFVILENHNYKKGISSSIKLAISEIITSIDIPEYIAIFLADMPFIKIEDVKKILKYCDGKNKIIAPFYKGKKGFPTFIHHSLFEKLFTINGDTGIKQIIIENPELVFKINFNTDRILKDIDQCS</sequence>
<keyword evidence="2" id="KW-0808">Transferase</keyword>
<keyword evidence="3" id="KW-1185">Reference proteome</keyword>
<evidence type="ECO:0000313" key="3">
    <source>
        <dbReference type="Proteomes" id="UP000242592"/>
    </source>
</evidence>
<dbReference type="OrthoDB" id="285216at2"/>